<dbReference type="Proteomes" id="UP000000226">
    <property type="component" value="Chromosome 9"/>
</dbReference>
<accession>V7B0H5</accession>
<dbReference type="Gramene" id="ESW09976">
    <property type="protein sequence ID" value="ESW09976"/>
    <property type="gene ID" value="PHAVU_009G171000g"/>
</dbReference>
<evidence type="ECO:0000256" key="1">
    <source>
        <dbReference type="SAM" id="SignalP"/>
    </source>
</evidence>
<reference evidence="3" key="1">
    <citation type="journal article" date="2014" name="Nat. Genet.">
        <title>A reference genome for common bean and genome-wide analysis of dual domestications.</title>
        <authorList>
            <person name="Schmutz J."/>
            <person name="McClean P.E."/>
            <person name="Mamidi S."/>
            <person name="Wu G.A."/>
            <person name="Cannon S.B."/>
            <person name="Grimwood J."/>
            <person name="Jenkins J."/>
            <person name="Shu S."/>
            <person name="Song Q."/>
            <person name="Chavarro C."/>
            <person name="Torres-Torres M."/>
            <person name="Geffroy V."/>
            <person name="Moghaddam S.M."/>
            <person name="Gao D."/>
            <person name="Abernathy B."/>
            <person name="Barry K."/>
            <person name="Blair M."/>
            <person name="Brick M.A."/>
            <person name="Chovatia M."/>
            <person name="Gepts P."/>
            <person name="Goodstein D.M."/>
            <person name="Gonzales M."/>
            <person name="Hellsten U."/>
            <person name="Hyten D.L."/>
            <person name="Jia G."/>
            <person name="Kelly J.D."/>
            <person name="Kudrna D."/>
            <person name="Lee R."/>
            <person name="Richard M.M."/>
            <person name="Miklas P.N."/>
            <person name="Osorno J.M."/>
            <person name="Rodrigues J."/>
            <person name="Thareau V."/>
            <person name="Urrea C.A."/>
            <person name="Wang M."/>
            <person name="Yu Y."/>
            <person name="Zhang M."/>
            <person name="Wing R.A."/>
            <person name="Cregan P.B."/>
            <person name="Rokhsar D.S."/>
            <person name="Jackson S.A."/>
        </authorList>
    </citation>
    <scope>NUCLEOTIDE SEQUENCE [LARGE SCALE GENOMIC DNA]</scope>
    <source>
        <strain evidence="3">cv. G19833</strain>
    </source>
</reference>
<feature type="chain" id="PRO_5004753945" description="BURP domain-containing protein" evidence="1">
    <location>
        <begin position="24"/>
        <end position="140"/>
    </location>
</feature>
<keyword evidence="1" id="KW-0732">Signal</keyword>
<dbReference type="AlphaFoldDB" id="V7B0H5"/>
<evidence type="ECO:0008006" key="4">
    <source>
        <dbReference type="Google" id="ProtNLM"/>
    </source>
</evidence>
<protein>
    <recommendedName>
        <fullName evidence="4">BURP domain-containing protein</fullName>
    </recommendedName>
</protein>
<dbReference type="SMR" id="V7B0H5"/>
<dbReference type="OrthoDB" id="1413674at2759"/>
<sequence>MSSSPTILFLPIMLLLVTASVNAVATPTTITVERCLRLQLNPPPPPPANSESRSRLDLSRIICKDAFRSVSHFLHATGKLPPGYVVALCHIFHHNEQNVERHVARTFRPYDFHTLLAGRTCGSMRKRQHVDTPSSFSSSL</sequence>
<dbReference type="OMA" id="ALCHIFH"/>
<keyword evidence="3" id="KW-1185">Reference proteome</keyword>
<name>V7B0H5_PHAVU</name>
<organism evidence="2 3">
    <name type="scientific">Phaseolus vulgaris</name>
    <name type="common">Kidney bean</name>
    <name type="synonym">French bean</name>
    <dbReference type="NCBI Taxonomy" id="3885"/>
    <lineage>
        <taxon>Eukaryota</taxon>
        <taxon>Viridiplantae</taxon>
        <taxon>Streptophyta</taxon>
        <taxon>Embryophyta</taxon>
        <taxon>Tracheophyta</taxon>
        <taxon>Spermatophyta</taxon>
        <taxon>Magnoliopsida</taxon>
        <taxon>eudicotyledons</taxon>
        <taxon>Gunneridae</taxon>
        <taxon>Pentapetalae</taxon>
        <taxon>rosids</taxon>
        <taxon>fabids</taxon>
        <taxon>Fabales</taxon>
        <taxon>Fabaceae</taxon>
        <taxon>Papilionoideae</taxon>
        <taxon>50 kb inversion clade</taxon>
        <taxon>NPAAA clade</taxon>
        <taxon>indigoferoid/millettioid clade</taxon>
        <taxon>Phaseoleae</taxon>
        <taxon>Phaseolus</taxon>
    </lineage>
</organism>
<dbReference type="EMBL" id="CM002296">
    <property type="protein sequence ID" value="ESW09976.1"/>
    <property type="molecule type" value="Genomic_DNA"/>
</dbReference>
<feature type="signal peptide" evidence="1">
    <location>
        <begin position="1"/>
        <end position="23"/>
    </location>
</feature>
<gene>
    <name evidence="2" type="ORF">PHAVU_009G171000g</name>
</gene>
<proteinExistence type="predicted"/>
<evidence type="ECO:0000313" key="3">
    <source>
        <dbReference type="Proteomes" id="UP000000226"/>
    </source>
</evidence>
<evidence type="ECO:0000313" key="2">
    <source>
        <dbReference type="EMBL" id="ESW09976.1"/>
    </source>
</evidence>
<dbReference type="eggNOG" id="ENOG502T0PF">
    <property type="taxonomic scope" value="Eukaryota"/>
</dbReference>